<dbReference type="EMBL" id="ML769713">
    <property type="protein sequence ID" value="KAE9389062.1"/>
    <property type="molecule type" value="Genomic_DNA"/>
</dbReference>
<name>A0A6A4GTE4_9AGAR</name>
<evidence type="ECO:0000313" key="3">
    <source>
        <dbReference type="Proteomes" id="UP000799118"/>
    </source>
</evidence>
<dbReference type="GO" id="GO:0005525">
    <property type="term" value="F:GTP binding"/>
    <property type="evidence" value="ECO:0007669"/>
    <property type="project" value="InterPro"/>
</dbReference>
<proteinExistence type="predicted"/>
<dbReference type="InterPro" id="IPR027417">
    <property type="entry name" value="P-loop_NTPase"/>
</dbReference>
<evidence type="ECO:0000259" key="1">
    <source>
        <dbReference type="Pfam" id="PF01926"/>
    </source>
</evidence>
<accession>A0A6A4GTE4</accession>
<dbReference type="Proteomes" id="UP000799118">
    <property type="component" value="Unassembled WGS sequence"/>
</dbReference>
<dbReference type="OrthoDB" id="391988at2759"/>
<keyword evidence="3" id="KW-1185">Reference proteome</keyword>
<organism evidence="2 3">
    <name type="scientific">Gymnopus androsaceus JB14</name>
    <dbReference type="NCBI Taxonomy" id="1447944"/>
    <lineage>
        <taxon>Eukaryota</taxon>
        <taxon>Fungi</taxon>
        <taxon>Dikarya</taxon>
        <taxon>Basidiomycota</taxon>
        <taxon>Agaricomycotina</taxon>
        <taxon>Agaricomycetes</taxon>
        <taxon>Agaricomycetidae</taxon>
        <taxon>Agaricales</taxon>
        <taxon>Marasmiineae</taxon>
        <taxon>Omphalotaceae</taxon>
        <taxon>Gymnopus</taxon>
    </lineage>
</organism>
<feature type="domain" description="G" evidence="1">
    <location>
        <begin position="29"/>
        <end position="155"/>
    </location>
</feature>
<dbReference type="CDD" id="cd00882">
    <property type="entry name" value="Ras_like_GTPase"/>
    <property type="match status" value="1"/>
</dbReference>
<reference evidence="2" key="1">
    <citation type="journal article" date="2019" name="Environ. Microbiol.">
        <title>Fungal ecological strategies reflected in gene transcription - a case study of two litter decomposers.</title>
        <authorList>
            <person name="Barbi F."/>
            <person name="Kohler A."/>
            <person name="Barry K."/>
            <person name="Baskaran P."/>
            <person name="Daum C."/>
            <person name="Fauchery L."/>
            <person name="Ihrmark K."/>
            <person name="Kuo A."/>
            <person name="LaButti K."/>
            <person name="Lipzen A."/>
            <person name="Morin E."/>
            <person name="Grigoriev I.V."/>
            <person name="Henrissat B."/>
            <person name="Lindahl B."/>
            <person name="Martin F."/>
        </authorList>
    </citation>
    <scope>NUCLEOTIDE SEQUENCE</scope>
    <source>
        <strain evidence="2">JB14</strain>
    </source>
</reference>
<dbReference type="AlphaFoldDB" id="A0A6A4GTE4"/>
<protein>
    <recommendedName>
        <fullName evidence="1">G domain-containing protein</fullName>
    </recommendedName>
</protein>
<dbReference type="Gene3D" id="3.40.50.300">
    <property type="entry name" value="P-loop containing nucleotide triphosphate hydrolases"/>
    <property type="match status" value="1"/>
</dbReference>
<dbReference type="SUPFAM" id="SSF52540">
    <property type="entry name" value="P-loop containing nucleoside triphosphate hydrolases"/>
    <property type="match status" value="1"/>
</dbReference>
<gene>
    <name evidence="2" type="ORF">BT96DRAFT_835434</name>
</gene>
<dbReference type="Pfam" id="PF01926">
    <property type="entry name" value="MMR_HSR1"/>
    <property type="match status" value="1"/>
</dbReference>
<sequence>MEEQPENFNFDGEFESTVDGILKSCPGFRILVLGRSGVGKSHLINAVFGTDFTVVQHGRTPGVSNINDEIVSQKNPRLILHDSQGFSHGDAGNFETVKRFIEKRSKMPELKDRLHAIWLCTEIPTFGSALLESAEEEIIALKDSIRVPIIAVLTKYDKLVESLMPPKEEEEDVYGDIEEAIGMNDDIDCSADLETLAAEAPPVDPDILSHADSKLSEEFVQAESGLKDVPWVGVSVWPNYTHKLDELVKITLDNIDQSVRLLWAITQQQSADLKIHASTKIGKQRYWRGLSTALPLPGRSLARWLKVVHRDIIQIWGLDDPDRVPFVLLSTTVTSTLSELQKDLVPEHTRALKNFSAGTVTAVAGLISGVAPPAAPFAIPIAVGVIFAAWVYEAVSVTYTWVDIDDFGRRPGILRGMMGYIVDLNVLMQSLFFLMQARKDASKSTTITDRFFKLALRAYTHNRDQEHSLTRVHGEIRTFANRSKAFKCEQVIKEIERLIEDHRFKPSEAFVKEAKEST</sequence>
<evidence type="ECO:0000313" key="2">
    <source>
        <dbReference type="EMBL" id="KAE9389062.1"/>
    </source>
</evidence>
<dbReference type="InterPro" id="IPR006073">
    <property type="entry name" value="GTP-bd"/>
</dbReference>